<dbReference type="RefSeq" id="WP_168876121.1">
    <property type="nucleotide sequence ID" value="NZ_JABAIM010000001.1"/>
</dbReference>
<dbReference type="InterPro" id="IPR027417">
    <property type="entry name" value="P-loop_NTPase"/>
</dbReference>
<proteinExistence type="predicted"/>
<dbReference type="Proteomes" id="UP000587991">
    <property type="component" value="Unassembled WGS sequence"/>
</dbReference>
<evidence type="ECO:0000313" key="6">
    <source>
        <dbReference type="EMBL" id="NLR74508.1"/>
    </source>
</evidence>
<dbReference type="SMART" id="SM00382">
    <property type="entry name" value="AAA"/>
    <property type="match status" value="1"/>
</dbReference>
<dbReference type="PROSITE" id="PS50893">
    <property type="entry name" value="ABC_TRANSPORTER_2"/>
    <property type="match status" value="1"/>
</dbReference>
<keyword evidence="2" id="KW-0472">Membrane</keyword>
<reference evidence="6 7" key="1">
    <citation type="submission" date="2020-04" db="EMBL/GenBank/DDBJ databases">
        <title>Draft genome of Leeia sp. IMCC25680.</title>
        <authorList>
            <person name="Song J."/>
            <person name="Cho J.-C."/>
        </authorList>
    </citation>
    <scope>NUCLEOTIDE SEQUENCE [LARGE SCALE GENOMIC DNA]</scope>
    <source>
        <strain evidence="6 7">IMCC25680</strain>
    </source>
</reference>
<dbReference type="SUPFAM" id="SSF52540">
    <property type="entry name" value="P-loop containing nucleoside triphosphate hydrolases"/>
    <property type="match status" value="1"/>
</dbReference>
<dbReference type="PROSITE" id="PS00211">
    <property type="entry name" value="ABC_TRANSPORTER_1"/>
    <property type="match status" value="1"/>
</dbReference>
<evidence type="ECO:0000256" key="4">
    <source>
        <dbReference type="ARBA" id="ARBA00022840"/>
    </source>
</evidence>
<dbReference type="InterPro" id="IPR003593">
    <property type="entry name" value="AAA+_ATPase"/>
</dbReference>
<gene>
    <name evidence="6" type="ORF">HF682_04990</name>
</gene>
<dbReference type="GO" id="GO:0005524">
    <property type="term" value="F:ATP binding"/>
    <property type="evidence" value="ECO:0007669"/>
    <property type="project" value="UniProtKB-KW"/>
</dbReference>
<dbReference type="InterPro" id="IPR017871">
    <property type="entry name" value="ABC_transporter-like_CS"/>
</dbReference>
<dbReference type="PANTHER" id="PTHR42781:SF4">
    <property type="entry name" value="SPERMIDINE_PUTRESCINE IMPORT ATP-BINDING PROTEIN POTA"/>
    <property type="match status" value="1"/>
</dbReference>
<keyword evidence="2" id="KW-1003">Cell membrane</keyword>
<dbReference type="EMBL" id="JABAIM010000001">
    <property type="protein sequence ID" value="NLR74508.1"/>
    <property type="molecule type" value="Genomic_DNA"/>
</dbReference>
<sequence>MTAPQLTFAFRHVLQSAGRHFALDIAFTTARQRLVVFGPSGSGKSQTLRLLAGLVTPQQGRIRLAGRDWLDTERGLNLPPEQRRAGLLFQDYALFPHLTVRQNIAFGLTRGWRNPSPEAGGREVDDWLQAFELDEVARQRPADLSGGQRQRVALARTLAARPSVLLLDEPFAALDTLLRQKMRDELDRWQQQLQLPMVLISHDPEDVERFADARLVLQQGQVAEGSDAS</sequence>
<dbReference type="PANTHER" id="PTHR42781">
    <property type="entry name" value="SPERMIDINE/PUTRESCINE IMPORT ATP-BINDING PROTEIN POTA"/>
    <property type="match status" value="1"/>
</dbReference>
<keyword evidence="4 6" id="KW-0067">ATP-binding</keyword>
<name>A0A847SBN3_9NEIS</name>
<dbReference type="Pfam" id="PF00005">
    <property type="entry name" value="ABC_tran"/>
    <property type="match status" value="1"/>
</dbReference>
<dbReference type="InterPro" id="IPR003439">
    <property type="entry name" value="ABC_transporter-like_ATP-bd"/>
</dbReference>
<evidence type="ECO:0000259" key="5">
    <source>
        <dbReference type="PROSITE" id="PS50893"/>
    </source>
</evidence>
<keyword evidence="1" id="KW-0813">Transport</keyword>
<evidence type="ECO:0000313" key="7">
    <source>
        <dbReference type="Proteomes" id="UP000587991"/>
    </source>
</evidence>
<feature type="domain" description="ABC transporter" evidence="5">
    <location>
        <begin position="1"/>
        <end position="229"/>
    </location>
</feature>
<accession>A0A847SBN3</accession>
<keyword evidence="7" id="KW-1185">Reference proteome</keyword>
<protein>
    <submittedName>
        <fullName evidence="6">ATP-binding cassette domain-containing protein</fullName>
    </submittedName>
</protein>
<evidence type="ECO:0000256" key="2">
    <source>
        <dbReference type="ARBA" id="ARBA00022475"/>
    </source>
</evidence>
<organism evidence="6 7">
    <name type="scientific">Leeia aquatica</name>
    <dbReference type="NCBI Taxonomy" id="2725557"/>
    <lineage>
        <taxon>Bacteria</taxon>
        <taxon>Pseudomonadati</taxon>
        <taxon>Pseudomonadota</taxon>
        <taxon>Betaproteobacteria</taxon>
        <taxon>Neisseriales</taxon>
        <taxon>Leeiaceae</taxon>
        <taxon>Leeia</taxon>
    </lineage>
</organism>
<evidence type="ECO:0000256" key="3">
    <source>
        <dbReference type="ARBA" id="ARBA00022741"/>
    </source>
</evidence>
<dbReference type="GO" id="GO:0016887">
    <property type="term" value="F:ATP hydrolysis activity"/>
    <property type="evidence" value="ECO:0007669"/>
    <property type="project" value="InterPro"/>
</dbReference>
<evidence type="ECO:0000256" key="1">
    <source>
        <dbReference type="ARBA" id="ARBA00022448"/>
    </source>
</evidence>
<keyword evidence="3" id="KW-0547">Nucleotide-binding</keyword>
<dbReference type="InterPro" id="IPR050093">
    <property type="entry name" value="ABC_SmlMolc_Importer"/>
</dbReference>
<dbReference type="Gene3D" id="3.40.50.300">
    <property type="entry name" value="P-loop containing nucleotide triphosphate hydrolases"/>
    <property type="match status" value="1"/>
</dbReference>
<dbReference type="AlphaFoldDB" id="A0A847SBN3"/>
<comment type="caution">
    <text evidence="6">The sequence shown here is derived from an EMBL/GenBank/DDBJ whole genome shotgun (WGS) entry which is preliminary data.</text>
</comment>